<proteinExistence type="predicted"/>
<accession>X1EIE6</accession>
<dbReference type="EMBL" id="BARU01007817">
    <property type="protein sequence ID" value="GAH33081.1"/>
    <property type="molecule type" value="Genomic_DNA"/>
</dbReference>
<feature type="region of interest" description="Disordered" evidence="1">
    <location>
        <begin position="309"/>
        <end position="331"/>
    </location>
</feature>
<sequence length="379" mass="39815">MGQAATFVQDVFGTLITWWEENFPLIQATVETVLGAIQTIWDTVWPYLQSVIETVWENIRTLVDTGINAVLGIITAIMLLIQGDWQLAWDEIKLVIDTIWTGIKTVIENTLNTVLELLGTNLEEMLAAISAKIGDFIQAGKNIVQGVVDGIKAAPGKIKDALLGLAQSAWNAVQEFFGISSPSTLAIEMGENITASLAMGIEKKRDDVLDSLEHLSMDMAATLAGTPSWAELIAREFMDTGKHGQGFVPGGPGGVLQDGLEKQMTDMTSTLAGTPSWGELIAREFMDTGTQGQGFVPGFVPGGPSGILQDGGRGGGGATGGRGGGGAGGRGGGDTVVNLHITAILPGMGTFESGEISQRVAENEGQLIDMRISMAAASV</sequence>
<comment type="caution">
    <text evidence="2">The sequence shown here is derived from an EMBL/GenBank/DDBJ whole genome shotgun (WGS) entry which is preliminary data.</text>
</comment>
<organism evidence="2">
    <name type="scientific">marine sediment metagenome</name>
    <dbReference type="NCBI Taxonomy" id="412755"/>
    <lineage>
        <taxon>unclassified sequences</taxon>
        <taxon>metagenomes</taxon>
        <taxon>ecological metagenomes</taxon>
    </lineage>
</organism>
<dbReference type="AlphaFoldDB" id="X1EIE6"/>
<reference evidence="2" key="1">
    <citation type="journal article" date="2014" name="Front. Microbiol.">
        <title>High frequency of phylogenetically diverse reductive dehalogenase-homologous genes in deep subseafloor sedimentary metagenomes.</title>
        <authorList>
            <person name="Kawai M."/>
            <person name="Futagami T."/>
            <person name="Toyoda A."/>
            <person name="Takaki Y."/>
            <person name="Nishi S."/>
            <person name="Hori S."/>
            <person name="Arai W."/>
            <person name="Tsubouchi T."/>
            <person name="Morono Y."/>
            <person name="Uchiyama I."/>
            <person name="Ito T."/>
            <person name="Fujiyama A."/>
            <person name="Inagaki F."/>
            <person name="Takami H."/>
        </authorList>
    </citation>
    <scope>NUCLEOTIDE SEQUENCE</scope>
    <source>
        <strain evidence="2">Expedition CK06-06</strain>
    </source>
</reference>
<gene>
    <name evidence="2" type="ORF">S03H2_15380</name>
</gene>
<evidence type="ECO:0008006" key="3">
    <source>
        <dbReference type="Google" id="ProtNLM"/>
    </source>
</evidence>
<protein>
    <recommendedName>
        <fullName evidence="3">Bacteriophage tail tape measure C-terminal domain-containing protein</fullName>
    </recommendedName>
</protein>
<evidence type="ECO:0000313" key="2">
    <source>
        <dbReference type="EMBL" id="GAH33081.1"/>
    </source>
</evidence>
<name>X1EIE6_9ZZZZ</name>
<evidence type="ECO:0000256" key="1">
    <source>
        <dbReference type="SAM" id="MobiDB-lite"/>
    </source>
</evidence>